<dbReference type="Proteomes" id="UP001183246">
    <property type="component" value="Unassembled WGS sequence"/>
</dbReference>
<dbReference type="Pfam" id="PF07388">
    <property type="entry name" value="A-2_8-polyST"/>
    <property type="match status" value="1"/>
</dbReference>
<reference evidence="2" key="1">
    <citation type="submission" date="2023-07" db="EMBL/GenBank/DDBJ databases">
        <title>30 novel species of actinomycetes from the DSMZ collection.</title>
        <authorList>
            <person name="Nouioui I."/>
        </authorList>
    </citation>
    <scope>NUCLEOTIDE SEQUENCE [LARGE SCALE GENOMIC DNA]</scope>
    <source>
        <strain evidence="2">DSM 44938</strain>
    </source>
</reference>
<organism evidence="1 2">
    <name type="scientific">Streptomyces litchfieldiae</name>
    <dbReference type="NCBI Taxonomy" id="3075543"/>
    <lineage>
        <taxon>Bacteria</taxon>
        <taxon>Bacillati</taxon>
        <taxon>Actinomycetota</taxon>
        <taxon>Actinomycetes</taxon>
        <taxon>Kitasatosporales</taxon>
        <taxon>Streptomycetaceae</taxon>
        <taxon>Streptomyces</taxon>
    </lineage>
</organism>
<dbReference type="EMBL" id="JAVREL010000007">
    <property type="protein sequence ID" value="MDT0343882.1"/>
    <property type="molecule type" value="Genomic_DNA"/>
</dbReference>
<evidence type="ECO:0000313" key="1">
    <source>
        <dbReference type="EMBL" id="MDT0343882.1"/>
    </source>
</evidence>
<comment type="caution">
    <text evidence="1">The sequence shown here is derived from an EMBL/GenBank/DDBJ whole genome shotgun (WGS) entry which is preliminary data.</text>
</comment>
<sequence length="457" mass="49237">MTAQVFLATTLYGAATLAAALRSGLFGDRRAHRRLLVVGNTASRPELSVPLDEMTGFGAIAGEFDARHSWNATIAPYHPSDWAPRPADAALWERMLRRAWDLGDGPVEVACESIQVSPARALATIFADAPVHIYADGLMSYGPTRNGVPPELSTRLRRLLHPVLVPGLRPLLLSEHGVEQVAIPGEHVQGVLSAIGSAGAGVLERSLPAGPPPTAVLLGQYLSALGLITEAEEEDLHARMLRGAAARGHASVLFKPHPTAPARIAGALERTARELGVRLTVSETPLLAETLFAHLRPRLVVGCFSTALMTAATLYGVPTARVGTELLLERITPYQNSNRVPLTIVDALLPDLEDPGVPVTAPDLSPGAVSDRLAPLVRAVGYCMQSARYPELRDETAALLRARLPEDRRYFKRRRLTALDLPGSAPGRARILRRNPTVRRAVRLARSLRPAPARTCR</sequence>
<proteinExistence type="predicted"/>
<protein>
    <submittedName>
        <fullName evidence="1">Polysialyltransferase family glycosyltransferase</fullName>
    </submittedName>
</protein>
<name>A0ABU2MQH8_9ACTN</name>
<dbReference type="InterPro" id="IPR010866">
    <property type="entry name" value="A-2_8-polyST"/>
</dbReference>
<evidence type="ECO:0000313" key="2">
    <source>
        <dbReference type="Proteomes" id="UP001183246"/>
    </source>
</evidence>
<accession>A0ABU2MQH8</accession>
<keyword evidence="2" id="KW-1185">Reference proteome</keyword>
<gene>
    <name evidence="1" type="ORF">RM590_14845</name>
</gene>
<dbReference type="RefSeq" id="WP_311705005.1">
    <property type="nucleotide sequence ID" value="NZ_JAVREL010000007.1"/>
</dbReference>